<keyword evidence="2" id="KW-1185">Reference proteome</keyword>
<dbReference type="Proteomes" id="UP001341840">
    <property type="component" value="Unassembled WGS sequence"/>
</dbReference>
<dbReference type="EMBL" id="JASCZI010030771">
    <property type="protein sequence ID" value="MED6124732.1"/>
    <property type="molecule type" value="Genomic_DNA"/>
</dbReference>
<proteinExistence type="predicted"/>
<evidence type="ECO:0000313" key="1">
    <source>
        <dbReference type="EMBL" id="MED6124732.1"/>
    </source>
</evidence>
<accession>A0ABU6RKV1</accession>
<evidence type="ECO:0000313" key="2">
    <source>
        <dbReference type="Proteomes" id="UP001341840"/>
    </source>
</evidence>
<gene>
    <name evidence="1" type="ORF">PIB30_061703</name>
</gene>
<reference evidence="1 2" key="1">
    <citation type="journal article" date="2023" name="Plants (Basel)">
        <title>Bridging the Gap: Combining Genomics and Transcriptomics Approaches to Understand Stylosanthes scabra, an Orphan Legume from the Brazilian Caatinga.</title>
        <authorList>
            <person name="Ferreira-Neto J.R.C."/>
            <person name="da Silva M.D."/>
            <person name="Binneck E."/>
            <person name="de Melo N.F."/>
            <person name="da Silva R.H."/>
            <person name="de Melo A.L.T.M."/>
            <person name="Pandolfi V."/>
            <person name="Bustamante F.O."/>
            <person name="Brasileiro-Vidal A.C."/>
            <person name="Benko-Iseppon A.M."/>
        </authorList>
    </citation>
    <scope>NUCLEOTIDE SEQUENCE [LARGE SCALE GENOMIC DNA]</scope>
    <source>
        <tissue evidence="1">Leaves</tissue>
    </source>
</reference>
<organism evidence="1 2">
    <name type="scientific">Stylosanthes scabra</name>
    <dbReference type="NCBI Taxonomy" id="79078"/>
    <lineage>
        <taxon>Eukaryota</taxon>
        <taxon>Viridiplantae</taxon>
        <taxon>Streptophyta</taxon>
        <taxon>Embryophyta</taxon>
        <taxon>Tracheophyta</taxon>
        <taxon>Spermatophyta</taxon>
        <taxon>Magnoliopsida</taxon>
        <taxon>eudicotyledons</taxon>
        <taxon>Gunneridae</taxon>
        <taxon>Pentapetalae</taxon>
        <taxon>rosids</taxon>
        <taxon>fabids</taxon>
        <taxon>Fabales</taxon>
        <taxon>Fabaceae</taxon>
        <taxon>Papilionoideae</taxon>
        <taxon>50 kb inversion clade</taxon>
        <taxon>dalbergioids sensu lato</taxon>
        <taxon>Dalbergieae</taxon>
        <taxon>Pterocarpus clade</taxon>
        <taxon>Stylosanthes</taxon>
    </lineage>
</organism>
<comment type="caution">
    <text evidence="1">The sequence shown here is derived from an EMBL/GenBank/DDBJ whole genome shotgun (WGS) entry which is preliminary data.</text>
</comment>
<protein>
    <submittedName>
        <fullName evidence="1">Uncharacterized protein</fullName>
    </submittedName>
</protein>
<sequence length="283" mass="31355">MCVQLFTLRLRKNNQNPPFTPETYPPSRPSLPILRRARDLRQATPTLRFDLFTNVDAPSIAVHSSLIFVVPLQPLPSVAAPFGVAPETTANPIPPSRPHLSLTPSICTRKGSALKREKIKKESSSFCRGSLRQPQPPSRPLHRHRCSLRRCSLFITHRGETESIATSVRGRRSICCPPFVRRHRATRRLPSSLSSSHNPSSVSLLPSILKALSSLCSVLGLDMKDKIGEICPTMVTSTATKEISNNTIKILSSEEVTLTFFSLSASKSFHCTIRDVEFDGYTS</sequence>
<name>A0ABU6RKV1_9FABA</name>